<dbReference type="SUPFAM" id="SSF56112">
    <property type="entry name" value="Protein kinase-like (PK-like)"/>
    <property type="match status" value="1"/>
</dbReference>
<dbReference type="Pfam" id="PF01636">
    <property type="entry name" value="APH"/>
    <property type="match status" value="1"/>
</dbReference>
<accession>A0A917WEZ9</accession>
<dbReference type="AlphaFoldDB" id="A0A917WEZ9"/>
<evidence type="ECO:0000256" key="1">
    <source>
        <dbReference type="ARBA" id="ARBA00038240"/>
    </source>
</evidence>
<reference evidence="3" key="2">
    <citation type="submission" date="2020-09" db="EMBL/GenBank/DDBJ databases">
        <authorList>
            <person name="Sun Q."/>
            <person name="Zhou Y."/>
        </authorList>
    </citation>
    <scope>NUCLEOTIDE SEQUENCE</scope>
    <source>
        <strain evidence="3">CGMCC 4.7308</strain>
    </source>
</reference>
<sequence>MTAADPEDLLAHWDLPARSGPVALPGGTNSGVHRVDGPDGTGWVLRIVTNHQDPERLRLETDIVTAVAAADLPFAVPAPLPTRDGAAHVGMPGLVATLWPLAPGRPVDTVTPALARSAGRTLGLLTRVLAESPVDPARAARLLPPYGDLDHAHPAVPDPRAALARLDTDPGTRDDLLRLCDRLRERLPDLYRELPRQLTHADFNTGNVLVESDRITAVLDFEFSTLDLRAMDLAVALSAWCGPHLPDRDTETVARLADAFGSGYRTEVAPTAAEAEALPDLVLLRYLAVVLHFLGRRLSGLGPQADVDRWIGYSRRMLQSDRADPHAWVGRLPDWAG</sequence>
<dbReference type="InterPro" id="IPR002575">
    <property type="entry name" value="Aminoglycoside_PTrfase"/>
</dbReference>
<dbReference type="Gene3D" id="3.90.1200.10">
    <property type="match status" value="1"/>
</dbReference>
<dbReference type="Proteomes" id="UP000655208">
    <property type="component" value="Unassembled WGS sequence"/>
</dbReference>
<organism evidence="3 4">
    <name type="scientific">Nakamurella endophytica</name>
    <dbReference type="NCBI Taxonomy" id="1748367"/>
    <lineage>
        <taxon>Bacteria</taxon>
        <taxon>Bacillati</taxon>
        <taxon>Actinomycetota</taxon>
        <taxon>Actinomycetes</taxon>
        <taxon>Nakamurellales</taxon>
        <taxon>Nakamurellaceae</taxon>
        <taxon>Nakamurella</taxon>
    </lineage>
</organism>
<evidence type="ECO:0000313" key="4">
    <source>
        <dbReference type="Proteomes" id="UP000655208"/>
    </source>
</evidence>
<evidence type="ECO:0000259" key="2">
    <source>
        <dbReference type="Pfam" id="PF01636"/>
    </source>
</evidence>
<keyword evidence="4" id="KW-1185">Reference proteome</keyword>
<dbReference type="PANTHER" id="PTHR21064:SF6">
    <property type="entry name" value="AMINOGLYCOSIDE PHOSPHOTRANSFERASE DOMAIN-CONTAINING PROTEIN"/>
    <property type="match status" value="1"/>
</dbReference>
<dbReference type="GO" id="GO:0019202">
    <property type="term" value="F:amino acid kinase activity"/>
    <property type="evidence" value="ECO:0007669"/>
    <property type="project" value="TreeGrafter"/>
</dbReference>
<dbReference type="InterPro" id="IPR050249">
    <property type="entry name" value="Pseudomonas-type_ThrB"/>
</dbReference>
<dbReference type="Gene3D" id="3.30.200.20">
    <property type="entry name" value="Phosphorylase Kinase, domain 1"/>
    <property type="match status" value="1"/>
</dbReference>
<feature type="domain" description="Aminoglycoside phosphotransferase" evidence="2">
    <location>
        <begin position="28"/>
        <end position="252"/>
    </location>
</feature>
<comment type="caution">
    <text evidence="3">The sequence shown here is derived from an EMBL/GenBank/DDBJ whole genome shotgun (WGS) entry which is preliminary data.</text>
</comment>
<protein>
    <recommendedName>
        <fullName evidence="2">Aminoglycoside phosphotransferase domain-containing protein</fullName>
    </recommendedName>
</protein>
<evidence type="ECO:0000313" key="3">
    <source>
        <dbReference type="EMBL" id="GGL97259.1"/>
    </source>
</evidence>
<dbReference type="RefSeq" id="WP_188941032.1">
    <property type="nucleotide sequence ID" value="NZ_BMNA01000003.1"/>
</dbReference>
<dbReference type="EMBL" id="BMNA01000003">
    <property type="protein sequence ID" value="GGL97259.1"/>
    <property type="molecule type" value="Genomic_DNA"/>
</dbReference>
<gene>
    <name evidence="3" type="ORF">GCM10011594_16210</name>
</gene>
<reference evidence="3" key="1">
    <citation type="journal article" date="2014" name="Int. J. Syst. Evol. Microbiol.">
        <title>Complete genome sequence of Corynebacterium casei LMG S-19264T (=DSM 44701T), isolated from a smear-ripened cheese.</title>
        <authorList>
            <consortium name="US DOE Joint Genome Institute (JGI-PGF)"/>
            <person name="Walter F."/>
            <person name="Albersmeier A."/>
            <person name="Kalinowski J."/>
            <person name="Ruckert C."/>
        </authorList>
    </citation>
    <scope>NUCLEOTIDE SEQUENCE</scope>
    <source>
        <strain evidence="3">CGMCC 4.7308</strain>
    </source>
</reference>
<proteinExistence type="inferred from homology"/>
<comment type="similarity">
    <text evidence="1">Belongs to the pseudomonas-type ThrB family.</text>
</comment>
<name>A0A917WEZ9_9ACTN</name>
<dbReference type="PANTHER" id="PTHR21064">
    <property type="entry name" value="AMINOGLYCOSIDE PHOSPHOTRANSFERASE DOMAIN-CONTAINING PROTEIN-RELATED"/>
    <property type="match status" value="1"/>
</dbReference>
<dbReference type="InterPro" id="IPR011009">
    <property type="entry name" value="Kinase-like_dom_sf"/>
</dbReference>